<keyword evidence="1" id="KW-1133">Transmembrane helix</keyword>
<evidence type="ECO:0000256" key="1">
    <source>
        <dbReference type="SAM" id="Phobius"/>
    </source>
</evidence>
<reference evidence="3 4" key="1">
    <citation type="submission" date="2019-01" db="EMBL/GenBank/DDBJ databases">
        <title>Nuclear Genome Assembly of the Microalgal Biofuel strain Nannochloropsis salina CCMP1776.</title>
        <authorList>
            <person name="Hovde B."/>
        </authorList>
    </citation>
    <scope>NUCLEOTIDE SEQUENCE [LARGE SCALE GENOMIC DNA]</scope>
    <source>
        <strain evidence="3 4">CCMP1776</strain>
    </source>
</reference>
<dbReference type="AlphaFoldDB" id="A0A4D9D4G9"/>
<feature type="signal peptide" evidence="2">
    <location>
        <begin position="1"/>
        <end position="27"/>
    </location>
</feature>
<protein>
    <recommendedName>
        <fullName evidence="5">Transmembrane protein</fullName>
    </recommendedName>
</protein>
<keyword evidence="1" id="KW-0472">Membrane</keyword>
<accession>A0A4D9D4G9</accession>
<dbReference type="EMBL" id="SDOX01000010">
    <property type="protein sequence ID" value="TFJ85914.1"/>
    <property type="molecule type" value="Genomic_DNA"/>
</dbReference>
<feature type="chain" id="PRO_5020025250" description="Transmembrane protein" evidence="2">
    <location>
        <begin position="28"/>
        <end position="288"/>
    </location>
</feature>
<dbReference type="Proteomes" id="UP000355283">
    <property type="component" value="Unassembled WGS sequence"/>
</dbReference>
<organism evidence="3 4">
    <name type="scientific">Nannochloropsis salina CCMP1776</name>
    <dbReference type="NCBI Taxonomy" id="1027361"/>
    <lineage>
        <taxon>Eukaryota</taxon>
        <taxon>Sar</taxon>
        <taxon>Stramenopiles</taxon>
        <taxon>Ochrophyta</taxon>
        <taxon>Eustigmatophyceae</taxon>
        <taxon>Eustigmatales</taxon>
        <taxon>Monodopsidaceae</taxon>
        <taxon>Microchloropsis</taxon>
        <taxon>Microchloropsis salina</taxon>
    </lineage>
</organism>
<proteinExistence type="predicted"/>
<keyword evidence="2" id="KW-0732">Signal</keyword>
<keyword evidence="1" id="KW-0812">Transmembrane</keyword>
<name>A0A4D9D4G9_9STRA</name>
<sequence>MGTCHSASAFVLLLVLLVSISLTTVMAAAEPTLSRKEHLDAKRAFDRVKQHPVTDGDGPLIEYKAADGTMKTMTQADLQQRLQQQDAVLPQLNEDGSTLTKSEEGKATLEELKTKDPYLSRMVEASKFALHRLQADGALDKEMRLKSLHTVEEEGPEGTSMLDADHIKLHLRLVVEDETTHQEEVEVVLEGRDGHGALTHAWRLVGEEKVAIALSVLEAPPPASSWRWLSVLTGVINGERVLLTGREWSPGMVWMVGGGLVCVAVGLTLVVTSAVGKKSGRGGSRKGD</sequence>
<comment type="caution">
    <text evidence="3">The sequence shown here is derived from an EMBL/GenBank/DDBJ whole genome shotgun (WGS) entry which is preliminary data.</text>
</comment>
<evidence type="ECO:0000313" key="3">
    <source>
        <dbReference type="EMBL" id="TFJ85914.1"/>
    </source>
</evidence>
<evidence type="ECO:0000313" key="4">
    <source>
        <dbReference type="Proteomes" id="UP000355283"/>
    </source>
</evidence>
<keyword evidence="4" id="KW-1185">Reference proteome</keyword>
<evidence type="ECO:0008006" key="5">
    <source>
        <dbReference type="Google" id="ProtNLM"/>
    </source>
</evidence>
<evidence type="ECO:0000256" key="2">
    <source>
        <dbReference type="SAM" id="SignalP"/>
    </source>
</evidence>
<gene>
    <name evidence="3" type="ORF">NSK_002734</name>
</gene>
<dbReference type="OrthoDB" id="191263at2759"/>
<feature type="transmembrane region" description="Helical" evidence="1">
    <location>
        <begin position="252"/>
        <end position="276"/>
    </location>
</feature>